<evidence type="ECO:0000259" key="4">
    <source>
        <dbReference type="Pfam" id="PF01370"/>
    </source>
</evidence>
<keyword evidence="6" id="KW-1185">Reference proteome</keyword>
<dbReference type="SUPFAM" id="SSF51735">
    <property type="entry name" value="NAD(P)-binding Rossmann-fold domains"/>
    <property type="match status" value="1"/>
</dbReference>
<dbReference type="PANTHER" id="PTHR10366">
    <property type="entry name" value="NAD DEPENDENT EPIMERASE/DEHYDRATASE"/>
    <property type="match status" value="1"/>
</dbReference>
<comment type="caution">
    <text evidence="5">The sequence shown here is derived from an EMBL/GenBank/DDBJ whole genome shotgun (WGS) entry which is preliminary data.</text>
</comment>
<dbReference type="InterPro" id="IPR001509">
    <property type="entry name" value="Epimerase_deHydtase"/>
</dbReference>
<dbReference type="EMBL" id="JAQQWI010000012">
    <property type="protein sequence ID" value="KAK8016000.1"/>
    <property type="molecule type" value="Genomic_DNA"/>
</dbReference>
<evidence type="ECO:0000256" key="2">
    <source>
        <dbReference type="ARBA" id="ARBA00023445"/>
    </source>
</evidence>
<reference evidence="5 6" key="1">
    <citation type="submission" date="2023-01" db="EMBL/GenBank/DDBJ databases">
        <title>Analysis of 21 Apiospora genomes using comparative genomics revels a genus with tremendous synthesis potential of carbohydrate active enzymes and secondary metabolites.</title>
        <authorList>
            <person name="Sorensen T."/>
        </authorList>
    </citation>
    <scope>NUCLEOTIDE SEQUENCE [LARGE SCALE GENOMIC DNA]</scope>
    <source>
        <strain evidence="5 6">CBS 20057</strain>
    </source>
</reference>
<evidence type="ECO:0000313" key="6">
    <source>
        <dbReference type="Proteomes" id="UP001396898"/>
    </source>
</evidence>
<sequence length="487" mass="52865">MVLSSLLCFTGWTITKTLRDANQDVMNITRAESPSLSAELGAGVGAQCSTQTMSVISLGEKENGATGKGITLHRHLVDGFCVPDVLPKPVTGSVDGVVSDPDKSHSRSPPQNLRWGVDSSHSVDYVIDRRLSSPITGITGYIGFQTLTIALERGYNVRGVVRSESSIASLRSKSDLISRSEADGTLDFAIIPYFLQKDMITSTLNDIRTIVHIASPLATQADDYDAEIIQPAVSMVTVVLEAAAATPSVRRVVITSSCVTLVPFEWNFAPDSERLYTQLTKALDTTANDLNSDPKGPYGSPMEAYWASKALARIATRDFMAERQPHFDFVNLLPSVVIGPDTRITPGARPEDLAVEARGAVLASALTADLNSPFPYVGVPVHVRDVARAHVDAADEARVPGNAEYILSSDTPEGVVWDRDTALVAKKYFEDAVRSREIPLEGSLAAIKWRLDAGKTEETFGWKMTSFEQTMKEMLDQYLQLARGTSL</sequence>
<keyword evidence="1" id="KW-0560">Oxidoreductase</keyword>
<comment type="similarity">
    <text evidence="2">Belongs to the NAD(P)-dependent epimerase/dehydratase family. Dihydroflavonol-4-reductase subfamily.</text>
</comment>
<gene>
    <name evidence="5" type="ORF">PG991_008888</name>
</gene>
<dbReference type="PANTHER" id="PTHR10366:SF564">
    <property type="entry name" value="STEROL-4-ALPHA-CARBOXYLATE 3-DEHYDROGENASE, DECARBOXYLATING"/>
    <property type="match status" value="1"/>
</dbReference>
<organism evidence="5 6">
    <name type="scientific">Apiospora marii</name>
    <dbReference type="NCBI Taxonomy" id="335849"/>
    <lineage>
        <taxon>Eukaryota</taxon>
        <taxon>Fungi</taxon>
        <taxon>Dikarya</taxon>
        <taxon>Ascomycota</taxon>
        <taxon>Pezizomycotina</taxon>
        <taxon>Sordariomycetes</taxon>
        <taxon>Xylariomycetidae</taxon>
        <taxon>Amphisphaeriales</taxon>
        <taxon>Apiosporaceae</taxon>
        <taxon>Apiospora</taxon>
    </lineage>
</organism>
<feature type="domain" description="NAD-dependent epimerase/dehydratase" evidence="4">
    <location>
        <begin position="135"/>
        <end position="397"/>
    </location>
</feature>
<proteinExistence type="inferred from homology"/>
<dbReference type="InterPro" id="IPR036291">
    <property type="entry name" value="NAD(P)-bd_dom_sf"/>
</dbReference>
<evidence type="ECO:0000256" key="3">
    <source>
        <dbReference type="SAM" id="MobiDB-lite"/>
    </source>
</evidence>
<dbReference type="InterPro" id="IPR050425">
    <property type="entry name" value="NAD(P)_dehydrat-like"/>
</dbReference>
<accession>A0ABR1RM33</accession>
<dbReference type="Gene3D" id="3.40.50.720">
    <property type="entry name" value="NAD(P)-binding Rossmann-like Domain"/>
    <property type="match status" value="1"/>
</dbReference>
<dbReference type="Proteomes" id="UP001396898">
    <property type="component" value="Unassembled WGS sequence"/>
</dbReference>
<evidence type="ECO:0000313" key="5">
    <source>
        <dbReference type="EMBL" id="KAK8016000.1"/>
    </source>
</evidence>
<feature type="region of interest" description="Disordered" evidence="3">
    <location>
        <begin position="92"/>
        <end position="114"/>
    </location>
</feature>
<protein>
    <submittedName>
        <fullName evidence="5">3-beta hydroxysteroid dehydrogenase/isomerase</fullName>
    </submittedName>
</protein>
<dbReference type="Pfam" id="PF01370">
    <property type="entry name" value="Epimerase"/>
    <property type="match status" value="1"/>
</dbReference>
<evidence type="ECO:0000256" key="1">
    <source>
        <dbReference type="ARBA" id="ARBA00023002"/>
    </source>
</evidence>
<name>A0ABR1RM33_9PEZI</name>